<gene>
    <name evidence="5" type="ORF">DFQ15_12420</name>
</gene>
<dbReference type="EMBL" id="QJTC01000024">
    <property type="protein sequence ID" value="PYE74819.1"/>
    <property type="molecule type" value="Genomic_DNA"/>
</dbReference>
<dbReference type="SMART" id="SM00054">
    <property type="entry name" value="EFh"/>
    <property type="match status" value="4"/>
</dbReference>
<dbReference type="Proteomes" id="UP000247540">
    <property type="component" value="Unassembled WGS sequence"/>
</dbReference>
<comment type="caution">
    <text evidence="5">The sequence shown here is derived from an EMBL/GenBank/DDBJ whole genome shotgun (WGS) entry which is preliminary data.</text>
</comment>
<reference evidence="5 6" key="1">
    <citation type="submission" date="2018-06" db="EMBL/GenBank/DDBJ databases">
        <title>Genomic Encyclopedia of Type Strains, Phase III (KMG-III): the genomes of soil and plant-associated and newly described type strains.</title>
        <authorList>
            <person name="Whitman W."/>
        </authorList>
    </citation>
    <scope>NUCLEOTIDE SEQUENCE [LARGE SCALE GENOMIC DNA]</scope>
    <source>
        <strain evidence="5 6">CECT 7646</strain>
    </source>
</reference>
<evidence type="ECO:0000256" key="3">
    <source>
        <dbReference type="SAM" id="MobiDB-lite"/>
    </source>
</evidence>
<dbReference type="InterPro" id="IPR002048">
    <property type="entry name" value="EF_hand_dom"/>
</dbReference>
<dbReference type="SUPFAM" id="SSF47473">
    <property type="entry name" value="EF-hand"/>
    <property type="match status" value="1"/>
</dbReference>
<keyword evidence="6" id="KW-1185">Reference proteome</keyword>
<evidence type="ECO:0000313" key="5">
    <source>
        <dbReference type="EMBL" id="PYE74819.1"/>
    </source>
</evidence>
<organism evidence="5 6">
    <name type="scientific">Xylophilus ampelinus</name>
    <dbReference type="NCBI Taxonomy" id="54067"/>
    <lineage>
        <taxon>Bacteria</taxon>
        <taxon>Pseudomonadati</taxon>
        <taxon>Pseudomonadota</taxon>
        <taxon>Betaproteobacteria</taxon>
        <taxon>Burkholderiales</taxon>
        <taxon>Xylophilus</taxon>
    </lineage>
</organism>
<feature type="compositionally biased region" description="Low complexity" evidence="3">
    <location>
        <begin position="157"/>
        <end position="172"/>
    </location>
</feature>
<dbReference type="PROSITE" id="PS50222">
    <property type="entry name" value="EF_HAND_2"/>
    <property type="match status" value="2"/>
</dbReference>
<protein>
    <submittedName>
        <fullName evidence="5">EF hand domain-containing protein</fullName>
    </submittedName>
</protein>
<dbReference type="PANTHER" id="PTHR10827:SF98">
    <property type="entry name" value="45 KDA CALCIUM-BINDING PROTEIN"/>
    <property type="match status" value="1"/>
</dbReference>
<feature type="compositionally biased region" description="Low complexity" evidence="3">
    <location>
        <begin position="258"/>
        <end position="287"/>
    </location>
</feature>
<proteinExistence type="predicted"/>
<sequence>MTTISGAASSTGRDWAALQAARQAQRSRMQDAMFARTDADGSGTVDGTELQGLLQGAAKARGTTATATATAEDLVGKFGTNGTLDKDQLAKAMESLMPQRSTVDFAQARSTAAAGGGTGATAARGSAGDDLFGKVDSDADGSLSATEFQALQDRMSGKTGASASSASSTSGTDAGEQFARLDTDDDGTLSAAEFDAGRPSGAGGQTAGAQGAAGGTPPPPGGPGGPGGAGGASASASTTYDPQDTNEDGTVSAAERMAATATDATTTGATASATGTASTTGTGTSTDPLQALFKAVDGDGDGRIGREEAEVLSQKITDALTALSTGGTTTADGSDSDDGRRGFDLSQLVLKQYQQVGAAGSTTVGSTGSTLSAVA</sequence>
<keyword evidence="1" id="KW-0479">Metal-binding</keyword>
<evidence type="ECO:0000256" key="1">
    <source>
        <dbReference type="ARBA" id="ARBA00022723"/>
    </source>
</evidence>
<feature type="domain" description="EF-hand" evidence="4">
    <location>
        <begin position="284"/>
        <end position="319"/>
    </location>
</feature>
<accession>A0A318SE58</accession>
<dbReference type="InterPro" id="IPR011992">
    <property type="entry name" value="EF-hand-dom_pair"/>
</dbReference>
<dbReference type="RefSeq" id="WP_158529076.1">
    <property type="nucleotide sequence ID" value="NZ_JAMOFZ010000024.1"/>
</dbReference>
<keyword evidence="2" id="KW-0677">Repeat</keyword>
<feature type="compositionally biased region" description="Low complexity" evidence="3">
    <location>
        <begin position="322"/>
        <end position="333"/>
    </location>
</feature>
<dbReference type="AlphaFoldDB" id="A0A318SE58"/>
<dbReference type="Pfam" id="PF13202">
    <property type="entry name" value="EF-hand_5"/>
    <property type="match status" value="4"/>
</dbReference>
<dbReference type="OrthoDB" id="8903766at2"/>
<evidence type="ECO:0000256" key="2">
    <source>
        <dbReference type="ARBA" id="ARBA00022737"/>
    </source>
</evidence>
<evidence type="ECO:0000313" key="6">
    <source>
        <dbReference type="Proteomes" id="UP000247540"/>
    </source>
</evidence>
<feature type="compositionally biased region" description="Polar residues" evidence="3">
    <location>
        <begin position="1"/>
        <end position="12"/>
    </location>
</feature>
<evidence type="ECO:0000259" key="4">
    <source>
        <dbReference type="PROSITE" id="PS50222"/>
    </source>
</evidence>
<dbReference type="GO" id="GO:0005509">
    <property type="term" value="F:calcium ion binding"/>
    <property type="evidence" value="ECO:0007669"/>
    <property type="project" value="InterPro"/>
</dbReference>
<dbReference type="PANTHER" id="PTHR10827">
    <property type="entry name" value="RETICULOCALBIN"/>
    <property type="match status" value="1"/>
</dbReference>
<feature type="region of interest" description="Disordered" evidence="3">
    <location>
        <begin position="322"/>
        <end position="342"/>
    </location>
</feature>
<feature type="compositionally biased region" description="Gly residues" evidence="3">
    <location>
        <begin position="200"/>
        <end position="214"/>
    </location>
</feature>
<dbReference type="Gene3D" id="1.10.238.10">
    <property type="entry name" value="EF-hand"/>
    <property type="match status" value="2"/>
</dbReference>
<feature type="domain" description="EF-hand" evidence="4">
    <location>
        <begin position="25"/>
        <end position="60"/>
    </location>
</feature>
<name>A0A318SE58_9BURK</name>
<feature type="region of interest" description="Disordered" evidence="3">
    <location>
        <begin position="153"/>
        <end position="289"/>
    </location>
</feature>
<dbReference type="InterPro" id="IPR018247">
    <property type="entry name" value="EF_Hand_1_Ca_BS"/>
</dbReference>
<feature type="compositionally biased region" description="Low complexity" evidence="3">
    <location>
        <begin position="13"/>
        <end position="31"/>
    </location>
</feature>
<feature type="region of interest" description="Disordered" evidence="3">
    <location>
        <begin position="1"/>
        <end position="31"/>
    </location>
</feature>
<dbReference type="PROSITE" id="PS00018">
    <property type="entry name" value="EF_HAND_1"/>
    <property type="match status" value="3"/>
</dbReference>